<dbReference type="EMBL" id="BAAADS010000025">
    <property type="protein sequence ID" value="GAA0615060.1"/>
    <property type="molecule type" value="Genomic_DNA"/>
</dbReference>
<gene>
    <name evidence="1" type="primary">pglZ</name>
    <name evidence="1" type="ORF">GCM10009001_35450</name>
</gene>
<name>A0ABN1GN94_9BACI</name>
<comment type="caution">
    <text evidence="1">The sequence shown here is derived from an EMBL/GenBank/DDBJ whole genome shotgun (WGS) entry which is preliminary data.</text>
</comment>
<accession>A0ABN1GN94</accession>
<dbReference type="RefSeq" id="WP_343816213.1">
    <property type="nucleotide sequence ID" value="NZ_BAAADS010000025.1"/>
</dbReference>
<dbReference type="NCBIfam" id="NF033449">
    <property type="entry name" value="BREX_PglZ_3"/>
    <property type="match status" value="1"/>
</dbReference>
<keyword evidence="2" id="KW-1185">Reference proteome</keyword>
<sequence>MLGWREAIIGKIQYQQTKLILVHDYDYLLSDEYILRKLGSHGFDIIRFDDSMTFRYLYEQQYRLNSSSPQLVIYTNEDIVFPYEFQKQALEVEMDLQHIFPKFSAQVIRQINREDFDALYTVHKQYTGSSSDQETLEYIIKHLYKIPYDVMDSQVDLYKSLLSIHYNNIDLPLVVQNFLVHEWKHIPAYHKVPLEKIVESPTFFYHFMEQKWAEFVKEFIQVQQTQIKDTIEVYQSHPLLDGDVRRLMNDLFMEGFLSKVKVSSEFIPNWMRFGIEKDENEEDVEVKSHHLREKIDEYVQNATLYKDWQEISGLIGELKLTAILNDHHKVDIDNLMETVNKKFMKWMITQFHTLTSLPPYPKPKLVHHIPHVIDKERKNSEKVALLVLDGMNYSQWKMVQKYLRGYQFLFEEQQVFAWVPTLTSVSRQAILSGNIPLTFSQTIHTTASEEKLWKSFWENQGVLKQYVAYQKSLGKEKYDRKNIKALARKSTKVYGAVIDVIDQFTHHAVLGEKSITSDLKLWLETNYLVNLLDDLIDNGYTVYLTSDHGNTNATGIGRISEGVLVDQKGERVRVYNDTTLYEDAVSKLSGLKWSNVGLPDDYNVLLADYGQAFVPKNHSIVTHGGISIEEVIVPFVRVQKNKGSGLGE</sequence>
<organism evidence="1 2">
    <name type="scientific">Virgibacillus siamensis</name>
    <dbReference type="NCBI Taxonomy" id="480071"/>
    <lineage>
        <taxon>Bacteria</taxon>
        <taxon>Bacillati</taxon>
        <taxon>Bacillota</taxon>
        <taxon>Bacilli</taxon>
        <taxon>Bacillales</taxon>
        <taxon>Bacillaceae</taxon>
        <taxon>Virgibacillus</taxon>
    </lineage>
</organism>
<evidence type="ECO:0000313" key="2">
    <source>
        <dbReference type="Proteomes" id="UP001500866"/>
    </source>
</evidence>
<dbReference type="SUPFAM" id="SSF53649">
    <property type="entry name" value="Alkaline phosphatase-like"/>
    <property type="match status" value="1"/>
</dbReference>
<proteinExistence type="predicted"/>
<dbReference type="InterPro" id="IPR017850">
    <property type="entry name" value="Alkaline_phosphatase_core_sf"/>
</dbReference>
<dbReference type="Proteomes" id="UP001500866">
    <property type="component" value="Unassembled WGS sequence"/>
</dbReference>
<dbReference type="Pfam" id="PF08665">
    <property type="entry name" value="PglZ"/>
    <property type="match status" value="1"/>
</dbReference>
<evidence type="ECO:0000313" key="1">
    <source>
        <dbReference type="EMBL" id="GAA0615060.1"/>
    </source>
</evidence>
<reference evidence="1 2" key="1">
    <citation type="journal article" date="2019" name="Int. J. Syst. Evol. Microbiol.">
        <title>The Global Catalogue of Microorganisms (GCM) 10K type strain sequencing project: providing services to taxonomists for standard genome sequencing and annotation.</title>
        <authorList>
            <consortium name="The Broad Institute Genomics Platform"/>
            <consortium name="The Broad Institute Genome Sequencing Center for Infectious Disease"/>
            <person name="Wu L."/>
            <person name="Ma J."/>
        </authorList>
    </citation>
    <scope>NUCLEOTIDE SEQUENCE [LARGE SCALE GENOMIC DNA]</scope>
    <source>
        <strain evidence="1 2">JCM 15395</strain>
    </source>
</reference>
<protein>
    <submittedName>
        <fullName evidence="1">BREX-3 system phosphatase PglZ</fullName>
    </submittedName>
</protein>